<dbReference type="SUPFAM" id="SSF55826">
    <property type="entry name" value="YbaK/ProRS associated domain"/>
    <property type="match status" value="1"/>
</dbReference>
<dbReference type="InterPro" id="IPR007214">
    <property type="entry name" value="YbaK/aa-tRNA-synth-assoc-dom"/>
</dbReference>
<proteinExistence type="predicted"/>
<dbReference type="KEGG" id="pcav:D3880_21865"/>
<sequence length="468" mass="51438">MTELALATDSSPQPPTVILQQLEKLAVPYQVCHEQPGLAAARRVQAVLLEDAVGALLVLFPQNQLLDLNRLAELTGRKLAALKPERQERMLGKHSLGRLPALPPLLGVPCLYDERLLHEPQLLIESGQPGVLLAIPAEAFKPLLAKASAARFGEPLTGIRPNLDRPHDDRNEISQAVQAFTARRIQQRLEETIEIPPLPETAQRIIKLRVDPNATVDDITGVVETDPALAAQVVSWAASPYYAAPGKIRSVEDAIVRVLGFDLVINLALGLALGKTLSLPKDQPQQATPYWQQAIYTAAAIEGLTRAMPRSLRPESGLTYLAGLLHNFGYLVLAHVFPPHFSLICRHLEVNPHLPHSYVEQHLLGISREQIGAWLMRHWDMPEELACALRFQHDPGYRGANAAYPNLVCLAVSLLRKRGIGAGPQVQIPQSLYEDLGLSREKAEEALDKVQAAEAALRELAAQYQHGH</sequence>
<dbReference type="Pfam" id="PF08668">
    <property type="entry name" value="HDOD"/>
    <property type="match status" value="1"/>
</dbReference>
<dbReference type="InterPro" id="IPR014627">
    <property type="entry name" value="UCP036888_HDGYP-like"/>
</dbReference>
<reference evidence="4" key="1">
    <citation type="submission" date="2018-09" db="EMBL/GenBank/DDBJ databases">
        <authorList>
            <person name="Zhu H."/>
        </authorList>
    </citation>
    <scope>NUCLEOTIDE SEQUENCE [LARGE SCALE GENOMIC DNA]</scope>
    <source>
        <strain evidence="4">K2W31S-8</strain>
    </source>
</reference>
<dbReference type="Proteomes" id="UP000265560">
    <property type="component" value="Chromosome"/>
</dbReference>
<dbReference type="PANTHER" id="PTHR33525">
    <property type="match status" value="1"/>
</dbReference>
<dbReference type="Gene3D" id="3.90.960.10">
    <property type="entry name" value="YbaK/aminoacyl-tRNA synthetase-associated domain"/>
    <property type="match status" value="1"/>
</dbReference>
<dbReference type="RefSeq" id="WP_119895507.1">
    <property type="nucleotide sequence ID" value="NZ_CP032419.1"/>
</dbReference>
<accession>A0A385ZAD7</accession>
<evidence type="ECO:0000256" key="1">
    <source>
        <dbReference type="SAM" id="Coils"/>
    </source>
</evidence>
<evidence type="ECO:0000313" key="4">
    <source>
        <dbReference type="Proteomes" id="UP000265560"/>
    </source>
</evidence>
<dbReference type="SUPFAM" id="SSF109604">
    <property type="entry name" value="HD-domain/PDEase-like"/>
    <property type="match status" value="1"/>
</dbReference>
<keyword evidence="4" id="KW-1185">Reference proteome</keyword>
<dbReference type="InterPro" id="IPR052340">
    <property type="entry name" value="RNase_Y/CdgJ"/>
</dbReference>
<keyword evidence="1" id="KW-0175">Coiled coil</keyword>
<dbReference type="InterPro" id="IPR036754">
    <property type="entry name" value="YbaK/aa-tRNA-synt-asso_dom_sf"/>
</dbReference>
<organism evidence="3 4">
    <name type="scientific">Pseudomonas cavernae</name>
    <dbReference type="NCBI Taxonomy" id="2320867"/>
    <lineage>
        <taxon>Bacteria</taxon>
        <taxon>Pseudomonadati</taxon>
        <taxon>Pseudomonadota</taxon>
        <taxon>Gammaproteobacteria</taxon>
        <taxon>Pseudomonadales</taxon>
        <taxon>Pseudomonadaceae</taxon>
        <taxon>Pseudomonas</taxon>
    </lineage>
</organism>
<dbReference type="PROSITE" id="PS51833">
    <property type="entry name" value="HDOD"/>
    <property type="match status" value="1"/>
</dbReference>
<protein>
    <submittedName>
        <fullName evidence="3">HDOD domain-containing protein</fullName>
    </submittedName>
</protein>
<evidence type="ECO:0000313" key="3">
    <source>
        <dbReference type="EMBL" id="AYC34858.1"/>
    </source>
</evidence>
<dbReference type="EMBL" id="CP032419">
    <property type="protein sequence ID" value="AYC34858.1"/>
    <property type="molecule type" value="Genomic_DNA"/>
</dbReference>
<dbReference type="Gene3D" id="1.10.3210.10">
    <property type="entry name" value="Hypothetical protein af1432"/>
    <property type="match status" value="1"/>
</dbReference>
<feature type="coiled-coil region" evidence="1">
    <location>
        <begin position="433"/>
        <end position="463"/>
    </location>
</feature>
<dbReference type="PANTHER" id="PTHR33525:SF3">
    <property type="entry name" value="RIBONUCLEASE Y"/>
    <property type="match status" value="1"/>
</dbReference>
<name>A0A385ZAD7_9PSED</name>
<dbReference type="AlphaFoldDB" id="A0A385ZAD7"/>
<dbReference type="GO" id="GO:0002161">
    <property type="term" value="F:aminoacyl-tRNA deacylase activity"/>
    <property type="evidence" value="ECO:0007669"/>
    <property type="project" value="InterPro"/>
</dbReference>
<dbReference type="PIRSF" id="PIRSF036888">
    <property type="entry name" value="HDGYPm_UCP036888"/>
    <property type="match status" value="1"/>
</dbReference>
<dbReference type="InterPro" id="IPR013976">
    <property type="entry name" value="HDOD"/>
</dbReference>
<dbReference type="OrthoDB" id="7001648at2"/>
<dbReference type="Pfam" id="PF04073">
    <property type="entry name" value="tRNA_edit"/>
    <property type="match status" value="1"/>
</dbReference>
<feature type="domain" description="HDOD" evidence="2">
    <location>
        <begin position="195"/>
        <end position="395"/>
    </location>
</feature>
<gene>
    <name evidence="3" type="ORF">D3880_21865</name>
</gene>
<evidence type="ECO:0000259" key="2">
    <source>
        <dbReference type="PROSITE" id="PS51833"/>
    </source>
</evidence>